<feature type="non-terminal residue" evidence="1">
    <location>
        <position position="1"/>
    </location>
</feature>
<sequence length="781" mass="89625">DTTLELKQSGDGKTMKKSLLKKSRKKKAVRQSITKKKLFKQLEKTKEYSETYFYGVRYETQTHNLVPINKFWCSYAEHLLDEESKTKKAFLSKHWLVPTNSLNETLLALAVMDLSLSANGPTLRESKDQRDPSVYFEANAPCIVMVKQLKEVELSKTSLVSINASFFDPNDTYVRDEDGEKQDKVVDTFVPGKVYGVRTVVTNLSSTATSVELLVEIPQGSIPVSSGYYTKTSFLQLESFNTTHLSFHFYWPSPGKYAMFPMCVSRKGKIIGNALLPKVLEVAYPQKDKKLDVKSWEDVVENGKDSDVLTFLTTNNPFDLDLSSIYHRCKNVQFFKDVCKVLRGCGMYNDSIWGYAVVHNNCLEELREFLLQNSFDVEKSNTIIIYTHFIYSPWISYDNVENNVFAHLEYIPLVNARAHLLGKQQEILNDAFKDQYQKFLERVSYSSTSVKDISNTDKLSLTYYLLLQERIQEAMEVFSLLDEKVCTENVEILFDYFKAYMSMFNENENEAKKLASSVSTKYRSASLPKRLNRLFEDIEVLVNGELDDYRREEDESKTGGNVFGLGDRDRAIEKLSKMTPSLEWEIDNITRTIRLSYQLVKNVTINFYVLNTEILFSQNPFFNEDGNDSNNQSAFSYISPKHRLDVKLPDLEKDHTLGQKEIEIPLSLKNQNLYIQVVGETLTSGKAFYDNQLLLQVKENYGQLRVLNKNTNKPVKKAYVKVYAKTNNGSEFYKDGYTDLCGKFDYVSISTDQLNRTTQLAILVSTASLGCVIKQVNKPKE</sequence>
<dbReference type="AlphaFoldDB" id="X6N7L5"/>
<name>X6N7L5_RETFI</name>
<protein>
    <submittedName>
        <fullName evidence="1">Uncharacterized protein</fullName>
    </submittedName>
</protein>
<evidence type="ECO:0000313" key="1">
    <source>
        <dbReference type="EMBL" id="ETO22036.1"/>
    </source>
</evidence>
<dbReference type="EMBL" id="ASPP01011090">
    <property type="protein sequence ID" value="ETO22036.1"/>
    <property type="molecule type" value="Genomic_DNA"/>
</dbReference>
<gene>
    <name evidence="1" type="ORF">RFI_15166</name>
</gene>
<dbReference type="OMA" id="CEVSYYR"/>
<keyword evidence="2" id="KW-1185">Reference proteome</keyword>
<organism evidence="1 2">
    <name type="scientific">Reticulomyxa filosa</name>
    <dbReference type="NCBI Taxonomy" id="46433"/>
    <lineage>
        <taxon>Eukaryota</taxon>
        <taxon>Sar</taxon>
        <taxon>Rhizaria</taxon>
        <taxon>Retaria</taxon>
        <taxon>Foraminifera</taxon>
        <taxon>Monothalamids</taxon>
        <taxon>Reticulomyxidae</taxon>
        <taxon>Reticulomyxa</taxon>
    </lineage>
</organism>
<dbReference type="Proteomes" id="UP000023152">
    <property type="component" value="Unassembled WGS sequence"/>
</dbReference>
<evidence type="ECO:0000313" key="2">
    <source>
        <dbReference type="Proteomes" id="UP000023152"/>
    </source>
</evidence>
<proteinExistence type="predicted"/>
<reference evidence="1 2" key="1">
    <citation type="journal article" date="2013" name="Curr. Biol.">
        <title>The Genome of the Foraminiferan Reticulomyxa filosa.</title>
        <authorList>
            <person name="Glockner G."/>
            <person name="Hulsmann N."/>
            <person name="Schleicher M."/>
            <person name="Noegel A.A."/>
            <person name="Eichinger L."/>
            <person name="Gallinger C."/>
            <person name="Pawlowski J."/>
            <person name="Sierra R."/>
            <person name="Euteneuer U."/>
            <person name="Pillet L."/>
            <person name="Moustafa A."/>
            <person name="Platzer M."/>
            <person name="Groth M."/>
            <person name="Szafranski K."/>
            <person name="Schliwa M."/>
        </authorList>
    </citation>
    <scope>NUCLEOTIDE SEQUENCE [LARGE SCALE GENOMIC DNA]</scope>
</reference>
<dbReference type="OrthoDB" id="17798at2759"/>
<accession>X6N7L5</accession>
<comment type="caution">
    <text evidence="1">The sequence shown here is derived from an EMBL/GenBank/DDBJ whole genome shotgun (WGS) entry which is preliminary data.</text>
</comment>